<dbReference type="InterPro" id="IPR006035">
    <property type="entry name" value="Ureohydrolase"/>
</dbReference>
<accession>A0A2N3I8B1</accession>
<evidence type="ECO:0000256" key="8">
    <source>
        <dbReference type="ARBA" id="ARBA00023211"/>
    </source>
</evidence>
<comment type="cofactor">
    <cofactor evidence="1">
        <name>Mn(2+)</name>
        <dbReference type="ChEBI" id="CHEBI:29035"/>
    </cofactor>
</comment>
<dbReference type="InterPro" id="IPR014033">
    <property type="entry name" value="Arginase"/>
</dbReference>
<dbReference type="Gene3D" id="3.40.800.10">
    <property type="entry name" value="Ureohydrolase domain"/>
    <property type="match status" value="1"/>
</dbReference>
<organism evidence="10 11">
    <name type="scientific">Raineya orbicola</name>
    <dbReference type="NCBI Taxonomy" id="2016530"/>
    <lineage>
        <taxon>Bacteria</taxon>
        <taxon>Pseudomonadati</taxon>
        <taxon>Bacteroidota</taxon>
        <taxon>Cytophagia</taxon>
        <taxon>Cytophagales</taxon>
        <taxon>Raineyaceae</taxon>
        <taxon>Raineya</taxon>
    </lineage>
</organism>
<evidence type="ECO:0000313" key="11">
    <source>
        <dbReference type="Proteomes" id="UP000233387"/>
    </source>
</evidence>
<gene>
    <name evidence="10" type="ORF">Rain11_2342</name>
</gene>
<dbReference type="Pfam" id="PF00491">
    <property type="entry name" value="Arginase"/>
    <property type="match status" value="1"/>
</dbReference>
<dbReference type="RefSeq" id="WP_101359605.1">
    <property type="nucleotide sequence ID" value="NZ_NKXO01000046.1"/>
</dbReference>
<keyword evidence="11" id="KW-1185">Reference proteome</keyword>
<comment type="caution">
    <text evidence="10">The sequence shown here is derived from an EMBL/GenBank/DDBJ whole genome shotgun (WGS) entry which is preliminary data.</text>
</comment>
<dbReference type="SUPFAM" id="SSF52768">
    <property type="entry name" value="Arginase/deacetylase"/>
    <property type="match status" value="1"/>
</dbReference>
<keyword evidence="5" id="KW-0056">Arginine metabolism</keyword>
<evidence type="ECO:0000256" key="5">
    <source>
        <dbReference type="ARBA" id="ARBA00022503"/>
    </source>
</evidence>
<evidence type="ECO:0000256" key="7">
    <source>
        <dbReference type="ARBA" id="ARBA00022801"/>
    </source>
</evidence>
<keyword evidence="7 10" id="KW-0378">Hydrolase</keyword>
<protein>
    <recommendedName>
        <fullName evidence="4">Arginase</fullName>
        <ecNumber evidence="3">3.5.3.1</ecNumber>
    </recommendedName>
</protein>
<evidence type="ECO:0000256" key="1">
    <source>
        <dbReference type="ARBA" id="ARBA00001936"/>
    </source>
</evidence>
<dbReference type="GO" id="GO:0006525">
    <property type="term" value="P:arginine metabolic process"/>
    <property type="evidence" value="ECO:0007669"/>
    <property type="project" value="UniProtKB-KW"/>
</dbReference>
<comment type="pathway">
    <text evidence="2">Nitrogen metabolism; urea cycle; L-ornithine and urea from L-arginine: step 1/1.</text>
</comment>
<dbReference type="AlphaFoldDB" id="A0A2N3I8B1"/>
<name>A0A2N3I8B1_9BACT</name>
<keyword evidence="6" id="KW-0479">Metal-binding</keyword>
<dbReference type="CDD" id="cd09989">
    <property type="entry name" value="Arginase"/>
    <property type="match status" value="1"/>
</dbReference>
<dbReference type="PRINTS" id="PR00116">
    <property type="entry name" value="ARGINASE"/>
</dbReference>
<proteinExistence type="inferred from homology"/>
<dbReference type="GO" id="GO:0005829">
    <property type="term" value="C:cytosol"/>
    <property type="evidence" value="ECO:0007669"/>
    <property type="project" value="TreeGrafter"/>
</dbReference>
<comment type="similarity">
    <text evidence="9">Belongs to the arginase family.</text>
</comment>
<dbReference type="EMBL" id="NKXO01000046">
    <property type="protein sequence ID" value="PKQ66547.1"/>
    <property type="molecule type" value="Genomic_DNA"/>
</dbReference>
<evidence type="ECO:0000256" key="6">
    <source>
        <dbReference type="ARBA" id="ARBA00022723"/>
    </source>
</evidence>
<dbReference type="Proteomes" id="UP000233387">
    <property type="component" value="Unassembled WGS sequence"/>
</dbReference>
<dbReference type="GO" id="GO:0004053">
    <property type="term" value="F:arginase activity"/>
    <property type="evidence" value="ECO:0007669"/>
    <property type="project" value="UniProtKB-EC"/>
</dbReference>
<dbReference type="EC" id="3.5.3.1" evidence="3"/>
<evidence type="ECO:0000256" key="4">
    <source>
        <dbReference type="ARBA" id="ARBA00018123"/>
    </source>
</evidence>
<keyword evidence="8" id="KW-0464">Manganese</keyword>
<dbReference type="InterPro" id="IPR023696">
    <property type="entry name" value="Ureohydrolase_dom_sf"/>
</dbReference>
<evidence type="ECO:0000256" key="9">
    <source>
        <dbReference type="PROSITE-ProRule" id="PRU00742"/>
    </source>
</evidence>
<evidence type="ECO:0000313" key="10">
    <source>
        <dbReference type="EMBL" id="PKQ66547.1"/>
    </source>
</evidence>
<dbReference type="GO" id="GO:0030145">
    <property type="term" value="F:manganese ion binding"/>
    <property type="evidence" value="ECO:0007669"/>
    <property type="project" value="TreeGrafter"/>
</dbReference>
<evidence type="ECO:0000256" key="2">
    <source>
        <dbReference type="ARBA" id="ARBA00005098"/>
    </source>
</evidence>
<dbReference type="PANTHER" id="PTHR43782:SF3">
    <property type="entry name" value="ARGINASE"/>
    <property type="match status" value="1"/>
</dbReference>
<sequence length="330" mass="36389">MRSVCLLGVKAELGAGTRGASLGFDAVKIASLSKNKSFFQQYPYQEIAISNDALFHTSPHIFAKNIDEILKNQITICEQVHLCLKKNHFPFIISGDHSSASATIAGIKKTFPDKTLGVIWIDAHADLHSPYTTPSGNMHGMPVAIALAEDNITEKINEVPPITALYWEKLKNLGVKGAKFSPNHLVYVSVRDTEPQEEAFIAKNKIRNYTVEEIRRRSVEVVVREILEEKLADCDLIYISFDVDSMDSSISVGTGTPVAGGLSVTEAKEINALLVQDIRVCAWEMVEINPLLDTKGNKMGEVAFEVMESTLQSSKKTKSYEKSEITSLSI</sequence>
<reference evidence="10 11" key="1">
    <citation type="submission" date="2017-06" db="EMBL/GenBank/DDBJ databases">
        <title>Raineya orbicola gen. nov., sp. nov. a slightly thermophilic bacterium of the phylum Bacteroidetes and the description of Raineyaceae fam. nov.</title>
        <authorList>
            <person name="Albuquerque L."/>
            <person name="Polonia A.R.M."/>
            <person name="Barroso C."/>
            <person name="Froufe H.J.C."/>
            <person name="Lage O."/>
            <person name="Lobo-Da-Cunha A."/>
            <person name="Egas C."/>
            <person name="Da Costa M.S."/>
        </authorList>
    </citation>
    <scope>NUCLEOTIDE SEQUENCE [LARGE SCALE GENOMIC DNA]</scope>
    <source>
        <strain evidence="10 11">SPSPC-11</strain>
    </source>
</reference>
<dbReference type="PROSITE" id="PS51409">
    <property type="entry name" value="ARGINASE_2"/>
    <property type="match status" value="1"/>
</dbReference>
<dbReference type="PANTHER" id="PTHR43782">
    <property type="entry name" value="ARGINASE"/>
    <property type="match status" value="1"/>
</dbReference>
<evidence type="ECO:0000256" key="3">
    <source>
        <dbReference type="ARBA" id="ARBA00012168"/>
    </source>
</evidence>
<dbReference type="OrthoDB" id="9788689at2"/>